<accession>A0ABN0REP8</accession>
<reference evidence="1 2" key="1">
    <citation type="journal article" date="2014" name="Int. J. Syst. Evol. Microbiol.">
        <title>Listeria floridensis sp. nov., Listeria aquatica sp. nov., Listeria cornellensis sp. nov., Listeria riparia sp. nov. and Listeria grandensis sp. nov., from agricultural and natural environments.</title>
        <authorList>
            <person name="den Bakker H.C."/>
            <person name="Warchocki S."/>
            <person name="Wright E.M."/>
            <person name="Allred A.F."/>
            <person name="Ahlstrom C."/>
            <person name="Manuel C.S."/>
            <person name="Stasiewicz M.J."/>
            <person name="Burrell A."/>
            <person name="Roof S."/>
            <person name="Strawn L."/>
            <person name="Fortes E.D."/>
            <person name="Nightingale K.K."/>
            <person name="Kephart D."/>
            <person name="Wiedmann M."/>
        </authorList>
    </citation>
    <scope>NUCLEOTIDE SEQUENCE [LARGE SCALE GENOMIC DNA]</scope>
    <source>
        <strain evidence="1 2">FSL S10-1187</strain>
    </source>
</reference>
<proteinExistence type="predicted"/>
<evidence type="ECO:0000313" key="2">
    <source>
        <dbReference type="Proteomes" id="UP000019249"/>
    </source>
</evidence>
<gene>
    <name evidence="1" type="ORF">MFLO_09142</name>
</gene>
<protein>
    <submittedName>
        <fullName evidence="1">Uncharacterized protein</fullName>
    </submittedName>
</protein>
<keyword evidence="2" id="KW-1185">Reference proteome</keyword>
<organism evidence="1 2">
    <name type="scientific">Listeria floridensis FSL S10-1187</name>
    <dbReference type="NCBI Taxonomy" id="1265817"/>
    <lineage>
        <taxon>Bacteria</taxon>
        <taxon>Bacillati</taxon>
        <taxon>Bacillota</taxon>
        <taxon>Bacilli</taxon>
        <taxon>Bacillales</taxon>
        <taxon>Listeriaceae</taxon>
        <taxon>Listeria</taxon>
    </lineage>
</organism>
<dbReference type="EMBL" id="AODF01000018">
    <property type="protein sequence ID" value="EUJ31377.1"/>
    <property type="molecule type" value="Genomic_DNA"/>
</dbReference>
<name>A0ABN0REP8_9LIST</name>
<evidence type="ECO:0000313" key="1">
    <source>
        <dbReference type="EMBL" id="EUJ31377.1"/>
    </source>
</evidence>
<sequence length="22" mass="2616">MRVIIGSDRDGMELKEFFEKNT</sequence>
<dbReference type="Proteomes" id="UP000019249">
    <property type="component" value="Unassembled WGS sequence"/>
</dbReference>
<comment type="caution">
    <text evidence="1">The sequence shown here is derived from an EMBL/GenBank/DDBJ whole genome shotgun (WGS) entry which is preliminary data.</text>
</comment>